<dbReference type="PANTHER" id="PTHR24061">
    <property type="entry name" value="CALCIUM-SENSING RECEPTOR-RELATED"/>
    <property type="match status" value="1"/>
</dbReference>
<evidence type="ECO:0000256" key="1">
    <source>
        <dbReference type="ARBA" id="ARBA00004651"/>
    </source>
</evidence>
<keyword evidence="6" id="KW-0297">G-protein coupled receptor</keyword>
<evidence type="ECO:0000259" key="13">
    <source>
        <dbReference type="PROSITE" id="PS50259"/>
    </source>
</evidence>
<evidence type="ECO:0000256" key="8">
    <source>
        <dbReference type="ARBA" id="ARBA00023170"/>
    </source>
</evidence>
<dbReference type="CDD" id="cd15283">
    <property type="entry name" value="7tmC_V2R_pheromone"/>
    <property type="match status" value="1"/>
</dbReference>
<keyword evidence="2" id="KW-1003">Cell membrane</keyword>
<evidence type="ECO:0000313" key="14">
    <source>
        <dbReference type="Ensembl" id="ENSCCRP00020051350.1"/>
    </source>
</evidence>
<accession>A0A8C2HL91</accession>
<proteinExistence type="predicted"/>
<dbReference type="InterPro" id="IPR028082">
    <property type="entry name" value="Peripla_BP_I"/>
</dbReference>
<keyword evidence="7 11" id="KW-0472">Membrane</keyword>
<dbReference type="Ensembl" id="ENSCCRT00020055932.1">
    <property type="protein sequence ID" value="ENSCCRP00020051350.1"/>
    <property type="gene ID" value="ENSCCRG00020022860.1"/>
</dbReference>
<keyword evidence="5 11" id="KW-1133">Transmembrane helix</keyword>
<keyword evidence="9" id="KW-0325">Glycoprotein</keyword>
<sequence length="706" mass="78465">MLIFGFLLLCSIKTKGETKVNCSMIGKPEYPLLSKDGDIIIGGAFSIHSKINLEMPSFTEKPHRLICTSLNLREFRFAQTMIFAIEEINSKASLLPNISIGYQIFDSCGSTLASMRSSMALMNGQELTAEHICSGKTAISHFATCACLSNRKQFPSFFRTIPSDFYQSRALAQLVKHFGWTWVGAVRSDNDYGNNGMATFVEVAEREGVCIEYSEAISRTNSKEKIAKVVEVIKKGTAKVLVAFLAQGEMDVLLEEIIGQNVTGLQWVGSESWITARYLATKFVSKVLGGAVGFTISKSKIPGLREFLLKVNPSQNPSNALLREFWEMAFGCHLFPTISSKTEHEKFCNGSENLTNVSNEFTDVSELRISNNVYKAIYAIAYALHNTLACKTSNESYALFVFLDSAECIKCPLEHWSNENHSMCVLKKVEFLSFEENMGILLTAFSLTGVSLTIAVALMFYHFIDTPLVKASNTELSFLLLFSLSLCFLCSLTFIGQPTEWSCMLRHTAFGITFALCMSCVLARTIAVVMAFKTTVPGTSVPQCTLPLQRISVFFCTFFQVIICTLWLVLAPPIPYKNITHSLDTIILECDLGSAIGFWAVLGYIGLLSVLCFILAFLARKLPDNFNEAKFITFSLLIFCAVWITFIPAYVSSPGKFTVAVEIFAILASSFGLLFCIFTPKCYIILLKPEQNTRKHIMGKTHNKSQ</sequence>
<evidence type="ECO:0000256" key="6">
    <source>
        <dbReference type="ARBA" id="ARBA00023040"/>
    </source>
</evidence>
<feature type="signal peptide" evidence="12">
    <location>
        <begin position="1"/>
        <end position="16"/>
    </location>
</feature>
<feature type="transmembrane region" description="Helical" evidence="11">
    <location>
        <begin position="596"/>
        <end position="619"/>
    </location>
</feature>
<dbReference type="AlphaFoldDB" id="A0A8C2HL91"/>
<organism evidence="14 15">
    <name type="scientific">Cyprinus carpio</name>
    <name type="common">Common carp</name>
    <dbReference type="NCBI Taxonomy" id="7962"/>
    <lineage>
        <taxon>Eukaryota</taxon>
        <taxon>Metazoa</taxon>
        <taxon>Chordata</taxon>
        <taxon>Craniata</taxon>
        <taxon>Vertebrata</taxon>
        <taxon>Euteleostomi</taxon>
        <taxon>Actinopterygii</taxon>
        <taxon>Neopterygii</taxon>
        <taxon>Teleostei</taxon>
        <taxon>Ostariophysi</taxon>
        <taxon>Cypriniformes</taxon>
        <taxon>Cyprinidae</taxon>
        <taxon>Cyprininae</taxon>
        <taxon>Cyprinus</taxon>
    </lineage>
</organism>
<feature type="transmembrane region" description="Helical" evidence="11">
    <location>
        <begin position="553"/>
        <end position="576"/>
    </location>
</feature>
<dbReference type="GO" id="GO:0005886">
    <property type="term" value="C:plasma membrane"/>
    <property type="evidence" value="ECO:0007669"/>
    <property type="project" value="UniProtKB-SubCell"/>
</dbReference>
<feature type="transmembrane region" description="Helical" evidence="11">
    <location>
        <begin position="663"/>
        <end position="686"/>
    </location>
</feature>
<dbReference type="InterPro" id="IPR000337">
    <property type="entry name" value="GPCR_3"/>
</dbReference>
<keyword evidence="4 12" id="KW-0732">Signal</keyword>
<feature type="chain" id="PRO_5034966672" evidence="12">
    <location>
        <begin position="17"/>
        <end position="706"/>
    </location>
</feature>
<comment type="subcellular location">
    <subcellularLocation>
        <location evidence="1">Cell membrane</location>
        <topology evidence="1">Multi-pass membrane protein</topology>
    </subcellularLocation>
</comment>
<dbReference type="Pfam" id="PF00003">
    <property type="entry name" value="7tm_3"/>
    <property type="match status" value="1"/>
</dbReference>
<evidence type="ECO:0000256" key="4">
    <source>
        <dbReference type="ARBA" id="ARBA00022729"/>
    </source>
</evidence>
<dbReference type="InterPro" id="IPR017978">
    <property type="entry name" value="GPCR_3_C"/>
</dbReference>
<dbReference type="SUPFAM" id="SSF53822">
    <property type="entry name" value="Periplasmic binding protein-like I"/>
    <property type="match status" value="1"/>
</dbReference>
<dbReference type="PANTHER" id="PTHR24061:SF538">
    <property type="entry name" value="OLFACTORY RECEPTOR C FAMILY, H1"/>
    <property type="match status" value="1"/>
</dbReference>
<evidence type="ECO:0000256" key="7">
    <source>
        <dbReference type="ARBA" id="ARBA00023136"/>
    </source>
</evidence>
<feature type="transmembrane region" description="Helical" evidence="11">
    <location>
        <begin position="631"/>
        <end position="651"/>
    </location>
</feature>
<dbReference type="InterPro" id="IPR017979">
    <property type="entry name" value="GPCR_3_CS"/>
</dbReference>
<feature type="transmembrane region" description="Helical" evidence="11">
    <location>
        <begin position="508"/>
        <end position="532"/>
    </location>
</feature>
<protein>
    <submittedName>
        <fullName evidence="14">Olfactory receptor C family, h1</fullName>
    </submittedName>
</protein>
<evidence type="ECO:0000256" key="9">
    <source>
        <dbReference type="ARBA" id="ARBA00023180"/>
    </source>
</evidence>
<keyword evidence="8" id="KW-0675">Receptor</keyword>
<dbReference type="Pfam" id="PF01094">
    <property type="entry name" value="ANF_receptor"/>
    <property type="match status" value="1"/>
</dbReference>
<dbReference type="PROSITE" id="PS00981">
    <property type="entry name" value="G_PROTEIN_RECEP_F3_3"/>
    <property type="match status" value="1"/>
</dbReference>
<evidence type="ECO:0000313" key="15">
    <source>
        <dbReference type="Proteomes" id="UP000694701"/>
    </source>
</evidence>
<feature type="transmembrane region" description="Helical" evidence="11">
    <location>
        <begin position="438"/>
        <end position="464"/>
    </location>
</feature>
<dbReference type="InterPro" id="IPR001828">
    <property type="entry name" value="ANF_lig-bd_rcpt"/>
</dbReference>
<dbReference type="PRINTS" id="PR00248">
    <property type="entry name" value="GPCRMGR"/>
</dbReference>
<dbReference type="Gene3D" id="3.40.50.2300">
    <property type="match status" value="3"/>
</dbReference>
<feature type="domain" description="G-protein coupled receptors family 3 profile" evidence="13">
    <location>
        <begin position="438"/>
        <end position="701"/>
    </location>
</feature>
<dbReference type="FunFam" id="3.40.50.2300:FF:000016">
    <property type="entry name" value="Taste 1 receptor member 2"/>
    <property type="match status" value="1"/>
</dbReference>
<evidence type="ECO:0000256" key="12">
    <source>
        <dbReference type="SAM" id="SignalP"/>
    </source>
</evidence>
<dbReference type="PROSITE" id="PS50259">
    <property type="entry name" value="G_PROTEIN_RECEP_F3_4"/>
    <property type="match status" value="1"/>
</dbReference>
<dbReference type="Proteomes" id="UP000694701">
    <property type="component" value="Unplaced"/>
</dbReference>
<evidence type="ECO:0000256" key="11">
    <source>
        <dbReference type="SAM" id="Phobius"/>
    </source>
</evidence>
<evidence type="ECO:0000256" key="5">
    <source>
        <dbReference type="ARBA" id="ARBA00022989"/>
    </source>
</evidence>
<dbReference type="GO" id="GO:0004930">
    <property type="term" value="F:G protein-coupled receptor activity"/>
    <property type="evidence" value="ECO:0007669"/>
    <property type="project" value="UniProtKB-KW"/>
</dbReference>
<keyword evidence="3 11" id="KW-0812">Transmembrane</keyword>
<keyword evidence="10" id="KW-0807">Transducer</keyword>
<dbReference type="InterPro" id="IPR000068">
    <property type="entry name" value="GPCR_3_Ca_sens_rcpt-rel"/>
</dbReference>
<evidence type="ECO:0000256" key="10">
    <source>
        <dbReference type="ARBA" id="ARBA00023224"/>
    </source>
</evidence>
<dbReference type="PRINTS" id="PR00592">
    <property type="entry name" value="CASENSINGR"/>
</dbReference>
<evidence type="ECO:0000256" key="2">
    <source>
        <dbReference type="ARBA" id="ARBA00022475"/>
    </source>
</evidence>
<evidence type="ECO:0000256" key="3">
    <source>
        <dbReference type="ARBA" id="ARBA00022692"/>
    </source>
</evidence>
<feature type="transmembrane region" description="Helical" evidence="11">
    <location>
        <begin position="476"/>
        <end position="496"/>
    </location>
</feature>
<name>A0A8C2HL91_CYPCA</name>
<reference evidence="14" key="1">
    <citation type="submission" date="2025-08" db="UniProtKB">
        <authorList>
            <consortium name="Ensembl"/>
        </authorList>
    </citation>
    <scope>IDENTIFICATION</scope>
</reference>